<evidence type="ECO:0000256" key="1">
    <source>
        <dbReference type="ARBA" id="ARBA00022448"/>
    </source>
</evidence>
<keyword evidence="3" id="KW-0547">Nucleotide-binding</keyword>
<dbReference type="PANTHER" id="PTHR42781:SF4">
    <property type="entry name" value="SPERMIDINE_PUTRESCINE IMPORT ATP-BINDING PROTEIN POTA"/>
    <property type="match status" value="1"/>
</dbReference>
<dbReference type="GO" id="GO:0005524">
    <property type="term" value="F:ATP binding"/>
    <property type="evidence" value="ECO:0007669"/>
    <property type="project" value="UniProtKB-KW"/>
</dbReference>
<protein>
    <submittedName>
        <fullName evidence="7">ATP-binding cassette domain-containing protein</fullName>
    </submittedName>
</protein>
<dbReference type="InterPro" id="IPR003439">
    <property type="entry name" value="ABC_transporter-like_ATP-bd"/>
</dbReference>
<dbReference type="SMART" id="SM00382">
    <property type="entry name" value="AAA"/>
    <property type="match status" value="1"/>
</dbReference>
<gene>
    <name evidence="7" type="ORF">Q8X39_05170</name>
</gene>
<reference evidence="7 8" key="1">
    <citation type="submission" date="2023-08" db="EMBL/GenBank/DDBJ databases">
        <authorList>
            <person name="Roldan D.M."/>
            <person name="Menes R.J."/>
        </authorList>
    </citation>
    <scope>NUCLEOTIDE SEQUENCE [LARGE SCALE GENOMIC DNA]</scope>
    <source>
        <strain evidence="7 8">CCM 2812</strain>
    </source>
</reference>
<proteinExistence type="predicted"/>
<accession>A0ABT9G158</accession>
<dbReference type="InterPro" id="IPR027417">
    <property type="entry name" value="P-loop_NTPase"/>
</dbReference>
<dbReference type="Pfam" id="PF00005">
    <property type="entry name" value="ABC_tran"/>
    <property type="match status" value="1"/>
</dbReference>
<keyword evidence="2" id="KW-0472">Membrane</keyword>
<dbReference type="InterPro" id="IPR050093">
    <property type="entry name" value="ABC_SmlMolc_Importer"/>
</dbReference>
<evidence type="ECO:0000256" key="3">
    <source>
        <dbReference type="ARBA" id="ARBA00022741"/>
    </source>
</evidence>
<organism evidence="7 8">
    <name type="scientific">Leptothrix discophora</name>
    <dbReference type="NCBI Taxonomy" id="89"/>
    <lineage>
        <taxon>Bacteria</taxon>
        <taxon>Pseudomonadati</taxon>
        <taxon>Pseudomonadota</taxon>
        <taxon>Betaproteobacteria</taxon>
        <taxon>Burkholderiales</taxon>
        <taxon>Sphaerotilaceae</taxon>
        <taxon>Leptothrix</taxon>
    </lineage>
</organism>
<dbReference type="PANTHER" id="PTHR42781">
    <property type="entry name" value="SPERMIDINE/PUTRESCINE IMPORT ATP-BINDING PROTEIN POTA"/>
    <property type="match status" value="1"/>
</dbReference>
<feature type="region of interest" description="Disordered" evidence="5">
    <location>
        <begin position="1"/>
        <end position="21"/>
    </location>
</feature>
<keyword evidence="4 7" id="KW-0067">ATP-binding</keyword>
<evidence type="ECO:0000313" key="7">
    <source>
        <dbReference type="EMBL" id="MDP4300017.1"/>
    </source>
</evidence>
<dbReference type="Proteomes" id="UP001235760">
    <property type="component" value="Unassembled WGS sequence"/>
</dbReference>
<feature type="domain" description="ABC transporter" evidence="6">
    <location>
        <begin position="23"/>
        <end position="246"/>
    </location>
</feature>
<keyword evidence="2" id="KW-1003">Cell membrane</keyword>
<dbReference type="InterPro" id="IPR003593">
    <property type="entry name" value="AAA+_ATPase"/>
</dbReference>
<evidence type="ECO:0000256" key="5">
    <source>
        <dbReference type="SAM" id="MobiDB-lite"/>
    </source>
</evidence>
<dbReference type="SUPFAM" id="SSF52540">
    <property type="entry name" value="P-loop containing nucleoside triphosphate hydrolases"/>
    <property type="match status" value="1"/>
</dbReference>
<dbReference type="Gene3D" id="3.40.50.300">
    <property type="entry name" value="P-loop containing nucleotide triphosphate hydrolases"/>
    <property type="match status" value="1"/>
</dbReference>
<keyword evidence="1" id="KW-0813">Transport</keyword>
<dbReference type="EMBL" id="JAUZEE010000002">
    <property type="protein sequence ID" value="MDP4300017.1"/>
    <property type="molecule type" value="Genomic_DNA"/>
</dbReference>
<feature type="compositionally biased region" description="Basic and acidic residues" evidence="5">
    <location>
        <begin position="1"/>
        <end position="11"/>
    </location>
</feature>
<evidence type="ECO:0000256" key="4">
    <source>
        <dbReference type="ARBA" id="ARBA00022840"/>
    </source>
</evidence>
<evidence type="ECO:0000259" key="6">
    <source>
        <dbReference type="PROSITE" id="PS50893"/>
    </source>
</evidence>
<name>A0ABT9G158_LEPDI</name>
<evidence type="ECO:0000313" key="8">
    <source>
        <dbReference type="Proteomes" id="UP001235760"/>
    </source>
</evidence>
<evidence type="ECO:0000256" key="2">
    <source>
        <dbReference type="ARBA" id="ARBA00022475"/>
    </source>
</evidence>
<dbReference type="PROSITE" id="PS50893">
    <property type="entry name" value="ABC_TRANSPORTER_2"/>
    <property type="match status" value="1"/>
</dbReference>
<dbReference type="RefSeq" id="WP_305748572.1">
    <property type="nucleotide sequence ID" value="NZ_JAUZEE010000002.1"/>
</dbReference>
<comment type="caution">
    <text evidence="7">The sequence shown here is derived from an EMBL/GenBank/DDBJ whole genome shotgun (WGS) entry which is preliminary data.</text>
</comment>
<keyword evidence="8" id="KW-1185">Reference proteome</keyword>
<sequence>MNAPHPARDPTPDPAPHAGSPWTWDIALQRRLRQGEARFTLDVQWRSTARRVVLHGPSGAGKSQTLRLIAGIDRPDAGRIAVAGREICDTAAGRSLSPQARSFGLMFQDYALFPHLSVRQNIAFGRRTGWLNPGREAADAEVERWIDAFGLRSLAGQLPHQLSGGQRQRTALARALAIRPRALLLDEPFAALDSGLRRSLRAELLALQTELDLPLLLITHDEEDVQALAQHVVQIEAGRVVNEVPA</sequence>